<comment type="caution">
    <text evidence="2">The sequence shown here is derived from an EMBL/GenBank/DDBJ whole genome shotgun (WGS) entry which is preliminary data.</text>
</comment>
<evidence type="ECO:0000313" key="3">
    <source>
        <dbReference type="Proteomes" id="UP000221860"/>
    </source>
</evidence>
<dbReference type="EMBL" id="NQWH01000004">
    <property type="protein sequence ID" value="PHP28983.1"/>
    <property type="molecule type" value="Genomic_DNA"/>
</dbReference>
<proteinExistence type="predicted"/>
<accession>A0A2G1MJQ7</accession>
<evidence type="ECO:0000259" key="1">
    <source>
        <dbReference type="Pfam" id="PF09995"/>
    </source>
</evidence>
<name>A0A2G1MJQ7_9RHOB</name>
<dbReference type="PANTHER" id="PTHR36124:SF1">
    <property type="entry name" value="ER-BOUND OXYGENASE MPAB_MPAB'_RUBBER OXYGENASE CATALYTIC DOMAIN-CONTAINING PROTEIN"/>
    <property type="match status" value="1"/>
</dbReference>
<protein>
    <recommendedName>
        <fullName evidence="1">ER-bound oxygenase mpaB/mpaB'/Rubber oxygenase catalytic domain-containing protein</fullName>
    </recommendedName>
</protein>
<feature type="domain" description="ER-bound oxygenase mpaB/mpaB'/Rubber oxygenase catalytic" evidence="1">
    <location>
        <begin position="48"/>
        <end position="242"/>
    </location>
</feature>
<evidence type="ECO:0000313" key="2">
    <source>
        <dbReference type="EMBL" id="PHP28983.1"/>
    </source>
</evidence>
<reference evidence="2 3" key="1">
    <citation type="submission" date="2017-08" db="EMBL/GenBank/DDBJ databases">
        <title>Draft Genome Sequence of Loktanella cinnabarina Strain XM1, Isolated from Coastal Surface Water.</title>
        <authorList>
            <person name="Ma R."/>
            <person name="Wang J."/>
            <person name="Wang Q."/>
            <person name="Ma Z."/>
            <person name="Li J."/>
            <person name="Chen L."/>
        </authorList>
    </citation>
    <scope>NUCLEOTIDE SEQUENCE [LARGE SCALE GENOMIC DNA]</scope>
    <source>
        <strain evidence="2 3">XM1</strain>
    </source>
</reference>
<dbReference type="InterPro" id="IPR018713">
    <property type="entry name" value="MPAB/Lcp_cat_dom"/>
</dbReference>
<dbReference type="OrthoDB" id="836517at2"/>
<sequence length="303" mass="34076">MFSARPEDRISALCAEADFEQIARLLTTHAFSWDIERALELALFRTYAMPSISSLLARTGEFAARPAKRYDDTELLLSEPLENGLDSARGRAAISRINEMHGHYRIANDDMIYVLGTFVLEPIRWLDRFGRRAMTPHEQRAWTNYYRALGERLGIRDIPADLAGFAAFNARAERERRRFAPSNREVAQATLDLLLGFYLPRGLFGPGRPVVLALLDPPLREAMGLPHPPRALRIGVPAAMRLRRLVLRALPRRRRPRLVTARWRAGYPEGYEIAALGTWPAARPGACPRGGALSREGRGSAAR</sequence>
<dbReference type="AlphaFoldDB" id="A0A2G1MJQ7"/>
<dbReference type="GO" id="GO:0016491">
    <property type="term" value="F:oxidoreductase activity"/>
    <property type="evidence" value="ECO:0007669"/>
    <property type="project" value="InterPro"/>
</dbReference>
<dbReference type="Proteomes" id="UP000221860">
    <property type="component" value="Unassembled WGS sequence"/>
</dbReference>
<keyword evidence="3" id="KW-1185">Reference proteome</keyword>
<organism evidence="2 3">
    <name type="scientific">Limimaricola cinnabarinus</name>
    <dbReference type="NCBI Taxonomy" id="1125964"/>
    <lineage>
        <taxon>Bacteria</taxon>
        <taxon>Pseudomonadati</taxon>
        <taxon>Pseudomonadota</taxon>
        <taxon>Alphaproteobacteria</taxon>
        <taxon>Rhodobacterales</taxon>
        <taxon>Paracoccaceae</taxon>
        <taxon>Limimaricola</taxon>
    </lineage>
</organism>
<dbReference type="RefSeq" id="WP_099274610.1">
    <property type="nucleotide sequence ID" value="NZ_KZ304952.1"/>
</dbReference>
<dbReference type="Pfam" id="PF09995">
    <property type="entry name" value="MPAB_Lcp_cat"/>
    <property type="match status" value="1"/>
</dbReference>
<dbReference type="PANTHER" id="PTHR36124">
    <property type="match status" value="1"/>
</dbReference>
<gene>
    <name evidence="2" type="ORF">CJ301_04190</name>
</gene>
<dbReference type="InterPro" id="IPR046366">
    <property type="entry name" value="MPAB"/>
</dbReference>